<organism evidence="1 2">
    <name type="scientific">Ureibacillus xyleni</name>
    <dbReference type="NCBI Taxonomy" id="614648"/>
    <lineage>
        <taxon>Bacteria</taxon>
        <taxon>Bacillati</taxon>
        <taxon>Bacillota</taxon>
        <taxon>Bacilli</taxon>
        <taxon>Bacillales</taxon>
        <taxon>Caryophanaceae</taxon>
        <taxon>Ureibacillus</taxon>
    </lineage>
</organism>
<dbReference type="EMBL" id="OBMQ01000013">
    <property type="protein sequence ID" value="SOC21529.1"/>
    <property type="molecule type" value="Genomic_DNA"/>
</dbReference>
<dbReference type="GO" id="GO:0006310">
    <property type="term" value="P:DNA recombination"/>
    <property type="evidence" value="ECO:0007669"/>
    <property type="project" value="InterPro"/>
</dbReference>
<keyword evidence="2" id="KW-1185">Reference proteome</keyword>
<dbReference type="OrthoDB" id="2476074at2"/>
<name>A0A285TH98_9BACL</name>
<accession>A0A285TH98</accession>
<dbReference type="GO" id="GO:0006281">
    <property type="term" value="P:DNA repair"/>
    <property type="evidence" value="ECO:0007669"/>
    <property type="project" value="InterPro"/>
</dbReference>
<dbReference type="InterPro" id="IPR036614">
    <property type="entry name" value="RusA-like_sf"/>
</dbReference>
<sequence length="184" mass="21700">MTALCTYSSKNHESVPFYQFHYEGFENKYLKIRAKSLRDGQLRTAKSPKISNYREWFINETHKQLDTSQDYYRFEKAICIIVHGFSSFQASDLDNYDYKYVVDGIKSLQIIIDDSYKELSLMCIGQKSELDRITCYVVPEAYFIDFLAHGFVPLDVPALSSYKLINPRILEEERFQLLEESKFF</sequence>
<protein>
    <submittedName>
        <fullName evidence="1">Uncharacterized protein</fullName>
    </submittedName>
</protein>
<dbReference type="GO" id="GO:0000287">
    <property type="term" value="F:magnesium ion binding"/>
    <property type="evidence" value="ECO:0007669"/>
    <property type="project" value="InterPro"/>
</dbReference>
<evidence type="ECO:0000313" key="2">
    <source>
        <dbReference type="Proteomes" id="UP000219636"/>
    </source>
</evidence>
<proteinExistence type="predicted"/>
<dbReference type="AlphaFoldDB" id="A0A285TH98"/>
<reference evidence="2" key="1">
    <citation type="submission" date="2017-08" db="EMBL/GenBank/DDBJ databases">
        <authorList>
            <person name="Varghese N."/>
            <person name="Submissions S."/>
        </authorList>
    </citation>
    <scope>NUCLEOTIDE SEQUENCE [LARGE SCALE GENOMIC DNA]</scope>
    <source>
        <strain evidence="2">JC22</strain>
    </source>
</reference>
<dbReference type="SUPFAM" id="SSF103084">
    <property type="entry name" value="Holliday junction resolvase RusA"/>
    <property type="match status" value="1"/>
</dbReference>
<evidence type="ECO:0000313" key="1">
    <source>
        <dbReference type="EMBL" id="SOC21529.1"/>
    </source>
</evidence>
<dbReference type="RefSeq" id="WP_097074627.1">
    <property type="nucleotide sequence ID" value="NZ_OBMQ01000013.1"/>
</dbReference>
<gene>
    <name evidence="1" type="ORF">SAMN05880501_1137</name>
</gene>
<dbReference type="Proteomes" id="UP000219636">
    <property type="component" value="Unassembled WGS sequence"/>
</dbReference>